<evidence type="ECO:0000256" key="6">
    <source>
        <dbReference type="ARBA" id="ARBA00022801"/>
    </source>
</evidence>
<evidence type="ECO:0000256" key="14">
    <source>
        <dbReference type="ARBA" id="ARBA00042373"/>
    </source>
</evidence>
<comment type="catalytic activity">
    <reaction evidence="1">
        <text>Hydrolysis of (1-&gt;3)-beta-D-glucosidic linkages in (1-&gt;3)-beta-D-glucans.</text>
        <dbReference type="EC" id="3.2.1.39"/>
    </reaction>
</comment>
<comment type="subcellular location">
    <subcellularLocation>
        <location evidence="2">Cell membrane</location>
        <topology evidence="2">Single-pass type II membrane protein</topology>
    </subcellularLocation>
</comment>
<keyword evidence="19" id="KW-1185">Reference proteome</keyword>
<dbReference type="GO" id="GO:0000272">
    <property type="term" value="P:polysaccharide catabolic process"/>
    <property type="evidence" value="ECO:0007669"/>
    <property type="project" value="UniProtKB-KW"/>
</dbReference>
<sequence length="699" mass="75651">MQRYPHDDPYERYPLDDPHAQYDSPPRHYPGHSQASPDDSRTTPAYYDGNSPQRVTKSSSSTSSHSRGDNDYAAPGPTPPRHGDDGYHNTGGPHGCGTSQSAGGGMAYNVADYSTPGGYSTPGADYDPSVYSGVNPPGQSQIPPPPSRAFRPDGPRQPMTPYGGGGGASYDPYMGRGQNPVAGDSHSTLNPFGTPAATHSPSRSINSFGRPSSLPDDPYQSYSSNPRHGVDVGLVDPHDIEDDGDDGLNYSRRPQRASLFNRPNSDRNAKSGPKATAVGVGVGVGAGTGAAARGLMSNNGPDEAIRAFDGGAGQEKPSAWLSQQKGRSKTCKWVTIVLVFLVIVGAIAGGVIGSFVAGNKKGTGNSSATSASDDAKLNGDLNLDSKDIKALMNDPNLHRVFPGMDYTPLKTQYPDCMSDPPSQNNVTRDVAVLSQLTNKIRLYGTDCNQTEMVLHAVKQLKLEKDVKIWLGVWQDMNETTNSRQLEQMWTILDQYGAEPFEGLIIANEILFRKEMSISSLATVLGDVRKKLASKNINLPVATSDLGDDWTSELAKDSDYIMANIHPFFAGVSAETAASWTWTFWEGKDGPLWKSDKNKNIIAETGWPSAGGKNCGQAQTTSCEPGSVAGIKEMNRFMEDWVCQALTNGTQYFWFEAFDEPWKIRFNEKDKNWEDKWGLMDIDRKLKDGVKIPDCGGKTV</sequence>
<keyword evidence="17" id="KW-1133">Transmembrane helix</keyword>
<comment type="similarity">
    <text evidence="3">Belongs to the glycosyl hydrolase 17 family.</text>
</comment>
<dbReference type="GO" id="GO:0071555">
    <property type="term" value="P:cell wall organization"/>
    <property type="evidence" value="ECO:0007669"/>
    <property type="project" value="UniProtKB-KW"/>
</dbReference>
<dbReference type="InterPro" id="IPR050732">
    <property type="entry name" value="Beta-glucan_modifiers"/>
</dbReference>
<dbReference type="EC" id="3.2.1.39" evidence="4"/>
<evidence type="ECO:0000313" key="18">
    <source>
        <dbReference type="EMBL" id="KAF4508943.1"/>
    </source>
</evidence>
<evidence type="ECO:0000256" key="15">
    <source>
        <dbReference type="ARBA" id="ARBA00043078"/>
    </source>
</evidence>
<protein>
    <recommendedName>
        <fullName evidence="4">glucan endo-1,3-beta-D-glucosidase</fullName>
        <ecNumber evidence="4">3.2.1.39</ecNumber>
    </recommendedName>
    <alternativeName>
        <fullName evidence="15">Endo-1,3-beta-glucanase btgC</fullName>
    </alternativeName>
    <alternativeName>
        <fullName evidence="14">Laminarinase btgC</fullName>
    </alternativeName>
</protein>
<organism evidence="18 19">
    <name type="scientific">Ophiocordyceps sinensis</name>
    <dbReference type="NCBI Taxonomy" id="72228"/>
    <lineage>
        <taxon>Eukaryota</taxon>
        <taxon>Fungi</taxon>
        <taxon>Dikarya</taxon>
        <taxon>Ascomycota</taxon>
        <taxon>Pezizomycotina</taxon>
        <taxon>Sordariomycetes</taxon>
        <taxon>Hypocreomycetidae</taxon>
        <taxon>Hypocreales</taxon>
        <taxon>Ophiocordycipitaceae</taxon>
        <taxon>Ophiocordyceps</taxon>
    </lineage>
</organism>
<dbReference type="GO" id="GO:0009986">
    <property type="term" value="C:cell surface"/>
    <property type="evidence" value="ECO:0007669"/>
    <property type="project" value="TreeGrafter"/>
</dbReference>
<dbReference type="GO" id="GO:0005576">
    <property type="term" value="C:extracellular region"/>
    <property type="evidence" value="ECO:0007669"/>
    <property type="project" value="TreeGrafter"/>
</dbReference>
<keyword evidence="9" id="KW-0325">Glycoprotein</keyword>
<keyword evidence="10" id="KW-0119">Carbohydrate metabolism</keyword>
<keyword evidence="7" id="KW-0735">Signal-anchor</keyword>
<keyword evidence="8 17" id="KW-0472">Membrane</keyword>
<dbReference type="Proteomes" id="UP000557566">
    <property type="component" value="Unassembled WGS sequence"/>
</dbReference>
<dbReference type="PROSITE" id="PS00129">
    <property type="entry name" value="GLYCOSYL_HYDROL_F31_1"/>
    <property type="match status" value="1"/>
</dbReference>
<evidence type="ECO:0000256" key="9">
    <source>
        <dbReference type="ARBA" id="ARBA00023180"/>
    </source>
</evidence>
<evidence type="ECO:0000256" key="10">
    <source>
        <dbReference type="ARBA" id="ARBA00023277"/>
    </source>
</evidence>
<evidence type="ECO:0000256" key="8">
    <source>
        <dbReference type="ARBA" id="ARBA00023136"/>
    </source>
</evidence>
<name>A0A8H4PR89_9HYPO</name>
<evidence type="ECO:0000256" key="16">
    <source>
        <dbReference type="SAM" id="MobiDB-lite"/>
    </source>
</evidence>
<reference evidence="18 19" key="1">
    <citation type="journal article" date="2020" name="Genome Biol. Evol.">
        <title>A new high-quality draft genome assembly of the Chinese cordyceps Ophiocordyceps sinensis.</title>
        <authorList>
            <person name="Shu R."/>
            <person name="Zhang J."/>
            <person name="Meng Q."/>
            <person name="Zhang H."/>
            <person name="Zhou G."/>
            <person name="Li M."/>
            <person name="Wu P."/>
            <person name="Zhao Y."/>
            <person name="Chen C."/>
            <person name="Qin Q."/>
        </authorList>
    </citation>
    <scope>NUCLEOTIDE SEQUENCE [LARGE SCALE GENOMIC DNA]</scope>
    <source>
        <strain evidence="18 19">IOZ07</strain>
    </source>
</reference>
<dbReference type="OrthoDB" id="68336at2759"/>
<accession>A0A8H4PR89</accession>
<feature type="compositionally biased region" description="Basic and acidic residues" evidence="16">
    <location>
        <begin position="1"/>
        <end position="20"/>
    </location>
</feature>
<dbReference type="PANTHER" id="PTHR16631:SF17">
    <property type="entry name" value="GLUCAN ENDO-1,3-BETA-GLUCOSIDASE BTGC"/>
    <property type="match status" value="1"/>
</dbReference>
<dbReference type="EMBL" id="JAAVMX010000005">
    <property type="protein sequence ID" value="KAF4508943.1"/>
    <property type="molecule type" value="Genomic_DNA"/>
</dbReference>
<dbReference type="PANTHER" id="PTHR16631">
    <property type="entry name" value="GLUCAN 1,3-BETA-GLUCOSIDASE"/>
    <property type="match status" value="1"/>
</dbReference>
<feature type="compositionally biased region" description="Polar residues" evidence="16">
    <location>
        <begin position="185"/>
        <end position="210"/>
    </location>
</feature>
<evidence type="ECO:0000256" key="12">
    <source>
        <dbReference type="ARBA" id="ARBA00023326"/>
    </source>
</evidence>
<evidence type="ECO:0000256" key="1">
    <source>
        <dbReference type="ARBA" id="ARBA00000382"/>
    </source>
</evidence>
<dbReference type="SUPFAM" id="SSF51445">
    <property type="entry name" value="(Trans)glycosidases"/>
    <property type="match status" value="1"/>
</dbReference>
<evidence type="ECO:0000256" key="13">
    <source>
        <dbReference type="ARBA" id="ARBA00037649"/>
    </source>
</evidence>
<evidence type="ECO:0000256" key="11">
    <source>
        <dbReference type="ARBA" id="ARBA00023316"/>
    </source>
</evidence>
<dbReference type="AlphaFoldDB" id="A0A8H4PR89"/>
<dbReference type="GO" id="GO:0005886">
    <property type="term" value="C:plasma membrane"/>
    <property type="evidence" value="ECO:0007669"/>
    <property type="project" value="UniProtKB-SubCell"/>
</dbReference>
<evidence type="ECO:0000256" key="3">
    <source>
        <dbReference type="ARBA" id="ARBA00008773"/>
    </source>
</evidence>
<keyword evidence="5" id="KW-1003">Cell membrane</keyword>
<feature type="region of interest" description="Disordered" evidence="16">
    <location>
        <begin position="302"/>
        <end position="321"/>
    </location>
</feature>
<proteinExistence type="inferred from homology"/>
<keyword evidence="12" id="KW-0624">Polysaccharide degradation</keyword>
<evidence type="ECO:0000256" key="7">
    <source>
        <dbReference type="ARBA" id="ARBA00022968"/>
    </source>
</evidence>
<dbReference type="GO" id="GO:0009277">
    <property type="term" value="C:fungal-type cell wall"/>
    <property type="evidence" value="ECO:0007669"/>
    <property type="project" value="TreeGrafter"/>
</dbReference>
<keyword evidence="11" id="KW-0961">Cell wall biogenesis/degradation</keyword>
<dbReference type="Gene3D" id="3.20.20.80">
    <property type="entry name" value="Glycosidases"/>
    <property type="match status" value="1"/>
</dbReference>
<dbReference type="InterPro" id="IPR030458">
    <property type="entry name" value="Glyco_hydro_31_AS"/>
</dbReference>
<comment type="caution">
    <text evidence="18">The sequence shown here is derived from an EMBL/GenBank/DDBJ whole genome shotgun (WGS) entry which is preliminary data.</text>
</comment>
<keyword evidence="6" id="KW-0378">Hydrolase</keyword>
<dbReference type="GO" id="GO:0042973">
    <property type="term" value="F:glucan endo-1,3-beta-D-glucosidase activity"/>
    <property type="evidence" value="ECO:0007669"/>
    <property type="project" value="UniProtKB-EC"/>
</dbReference>
<comment type="function">
    <text evidence="13">Glucanases play a role in cell expansion during growth, in cell-cell fusion during mating, and in spore release during sporulation. This enzyme may be involved in beta-glucan degradation. Active on laminarin and lichenan.</text>
</comment>
<evidence type="ECO:0000256" key="17">
    <source>
        <dbReference type="SAM" id="Phobius"/>
    </source>
</evidence>
<gene>
    <name evidence="18" type="ORF">G6O67_005262</name>
</gene>
<feature type="transmembrane region" description="Helical" evidence="17">
    <location>
        <begin position="333"/>
        <end position="357"/>
    </location>
</feature>
<evidence type="ECO:0000256" key="2">
    <source>
        <dbReference type="ARBA" id="ARBA00004401"/>
    </source>
</evidence>
<evidence type="ECO:0000256" key="5">
    <source>
        <dbReference type="ARBA" id="ARBA00022475"/>
    </source>
</evidence>
<keyword evidence="17" id="KW-0812">Transmembrane</keyword>
<evidence type="ECO:0000313" key="19">
    <source>
        <dbReference type="Proteomes" id="UP000557566"/>
    </source>
</evidence>
<dbReference type="FunFam" id="3.20.20.80:FF:000151">
    <property type="entry name" value="Glucan endo-1,3-beta-glucosidase btgC"/>
    <property type="match status" value="1"/>
</dbReference>
<dbReference type="InterPro" id="IPR017853">
    <property type="entry name" value="GH"/>
</dbReference>
<evidence type="ECO:0000256" key="4">
    <source>
        <dbReference type="ARBA" id="ARBA00012780"/>
    </source>
</evidence>
<feature type="region of interest" description="Disordered" evidence="16">
    <location>
        <begin position="1"/>
        <end position="278"/>
    </location>
</feature>